<dbReference type="Proteomes" id="UP000054874">
    <property type="component" value="Unassembled WGS sequence"/>
</dbReference>
<protein>
    <recommendedName>
        <fullName evidence="3">AAA domain-containing protein</fullName>
    </recommendedName>
</protein>
<dbReference type="RefSeq" id="WP_058351440.1">
    <property type="nucleotide sequence ID" value="NZ_CABMMD010000019.1"/>
</dbReference>
<reference evidence="1 2" key="1">
    <citation type="submission" date="2015-11" db="EMBL/GenBank/DDBJ databases">
        <title>Butyribacter intestini gen. nov., sp. nov., a butyric acid-producing bacterium of the family Lachnospiraceae isolated from the human faeces.</title>
        <authorList>
            <person name="Zou Y."/>
            <person name="Xue W."/>
            <person name="Luo G."/>
            <person name="Lv M."/>
        </authorList>
    </citation>
    <scope>NUCLEOTIDE SEQUENCE [LARGE SCALE GENOMIC DNA]</scope>
    <source>
        <strain evidence="1 2">ACET-33324</strain>
    </source>
</reference>
<accession>A0A0V8QIY6</accession>
<dbReference type="EMBL" id="LNAM01000019">
    <property type="protein sequence ID" value="KSV60355.1"/>
    <property type="molecule type" value="Genomic_DNA"/>
</dbReference>
<dbReference type="OrthoDB" id="2842408at2"/>
<comment type="caution">
    <text evidence="1">The sequence shown here is derived from an EMBL/GenBank/DDBJ whole genome shotgun (WGS) entry which is preliminary data.</text>
</comment>
<evidence type="ECO:0000313" key="1">
    <source>
        <dbReference type="EMBL" id="KSV60355.1"/>
    </source>
</evidence>
<dbReference type="AlphaFoldDB" id="A0A0V8QIY6"/>
<dbReference type="Gene3D" id="3.40.50.300">
    <property type="entry name" value="P-loop containing nucleotide triphosphate hydrolases"/>
    <property type="match status" value="1"/>
</dbReference>
<gene>
    <name evidence="1" type="ORF">ASU35_17010</name>
</gene>
<evidence type="ECO:0000313" key="2">
    <source>
        <dbReference type="Proteomes" id="UP000054874"/>
    </source>
</evidence>
<evidence type="ECO:0008006" key="3">
    <source>
        <dbReference type="Google" id="ProtNLM"/>
    </source>
</evidence>
<keyword evidence="2" id="KW-1185">Reference proteome</keyword>
<dbReference type="InterPro" id="IPR027417">
    <property type="entry name" value="P-loop_NTPase"/>
</dbReference>
<proteinExistence type="predicted"/>
<name>A0A0V8QIY6_9FIRM</name>
<organism evidence="1 2">
    <name type="scientific">Acetivibrio ethanolgignens</name>
    <dbReference type="NCBI Taxonomy" id="290052"/>
    <lineage>
        <taxon>Bacteria</taxon>
        <taxon>Bacillati</taxon>
        <taxon>Bacillota</taxon>
        <taxon>Clostridia</taxon>
        <taxon>Eubacteriales</taxon>
        <taxon>Oscillospiraceae</taxon>
        <taxon>Acetivibrio</taxon>
    </lineage>
</organism>
<dbReference type="STRING" id="290052.ASU35_17010"/>
<sequence length="264" mass="30244">MKVAFWSNARGVCGVTSNLAGISVTSALMGKQKAILLENHFHLNNLEGILNQSLERNLVKEYTYYSQIGIDHLMRRLHSGLEVERAVMDCSIPITEGLYYLPQNIQMNTEQFNYEFSQVVYPLLQLLEKQGYVVCFDLEQGISLSSRIILNEADVIVVNLCQNPAILEDFFEQYGSLKKRAFYVVGGYSQESATTISMIQRKYQIEKERIGVVPYSVAFANAMNQGRLVPFLKRTYKEGKKSENKKFMEELKKSSRLLWEFCEG</sequence>